<reference evidence="2" key="1">
    <citation type="submission" date="2024-02" db="EMBL/GenBank/DDBJ databases">
        <title>Complete genome sequence of Xanthomonas sp. 10-10.</title>
        <authorList>
            <person name="Biessy A."/>
            <person name="Ciotola M."/>
            <person name="Cadieux M."/>
            <person name="Soufiane B."/>
            <person name="Laforest M."/>
            <person name="Filion M."/>
        </authorList>
    </citation>
    <scope>NUCLEOTIDE SEQUENCE</scope>
    <source>
        <strain evidence="2">10-10</strain>
    </source>
</reference>
<gene>
    <name evidence="2" type="ORF">VZ068_14210</name>
</gene>
<dbReference type="EMBL" id="CP144460">
    <property type="protein sequence ID" value="XBS36628.1"/>
    <property type="molecule type" value="Genomic_DNA"/>
</dbReference>
<sequence length="106" mass="11067">MTTRDLDDGLFIDPVSVDSVIVDPVIAAGATIGCAALLAPAARVVDDAHCGQPPLQLLPAVHCPQAEPRPDWAQARAALLAQPVSQRAAGDARARAESPLSRSRMH</sequence>
<proteinExistence type="predicted"/>
<name>A0AAU7P4L9_9XANT</name>
<feature type="region of interest" description="Disordered" evidence="1">
    <location>
        <begin position="84"/>
        <end position="106"/>
    </location>
</feature>
<dbReference type="AlphaFoldDB" id="A0AAU7P4L9"/>
<dbReference type="PROSITE" id="PS51257">
    <property type="entry name" value="PROKAR_LIPOPROTEIN"/>
    <property type="match status" value="1"/>
</dbReference>
<organism evidence="2">
    <name type="scientific">Xanthomonas sp. 10-10</name>
    <dbReference type="NCBI Taxonomy" id="3115848"/>
    <lineage>
        <taxon>Bacteria</taxon>
        <taxon>Pseudomonadati</taxon>
        <taxon>Pseudomonadota</taxon>
        <taxon>Gammaproteobacteria</taxon>
        <taxon>Lysobacterales</taxon>
        <taxon>Lysobacteraceae</taxon>
        <taxon>Xanthomonas</taxon>
    </lineage>
</organism>
<protein>
    <submittedName>
        <fullName evidence="2">Uncharacterized protein</fullName>
    </submittedName>
</protein>
<accession>A0AAU7P4L9</accession>
<dbReference type="RefSeq" id="WP_349655652.1">
    <property type="nucleotide sequence ID" value="NZ_CP144460.1"/>
</dbReference>
<evidence type="ECO:0000313" key="2">
    <source>
        <dbReference type="EMBL" id="XBS36628.1"/>
    </source>
</evidence>
<evidence type="ECO:0000256" key="1">
    <source>
        <dbReference type="SAM" id="MobiDB-lite"/>
    </source>
</evidence>